<keyword evidence="1" id="KW-1133">Transmembrane helix</keyword>
<dbReference type="Proteomes" id="UP000024547">
    <property type="component" value="Unassembled WGS sequence"/>
</dbReference>
<evidence type="ECO:0000256" key="1">
    <source>
        <dbReference type="SAM" id="Phobius"/>
    </source>
</evidence>
<evidence type="ECO:0000313" key="2">
    <source>
        <dbReference type="EMBL" id="KCZ60303.1"/>
    </source>
</evidence>
<dbReference type="EMBL" id="AWFH01000024">
    <property type="protein sequence ID" value="KCZ60303.1"/>
    <property type="molecule type" value="Genomic_DNA"/>
</dbReference>
<name>A0A059E053_9PROT</name>
<reference evidence="2 3" key="1">
    <citation type="journal article" date="2014" name="Antonie Van Leeuwenhoek">
        <title>Hyphomonas beringensis sp. nov. and Hyphomonas chukchiensis sp. nov., isolated from surface seawater of the Bering Sea and Chukchi Sea.</title>
        <authorList>
            <person name="Li C."/>
            <person name="Lai Q."/>
            <person name="Li G."/>
            <person name="Dong C."/>
            <person name="Wang J."/>
            <person name="Liao Y."/>
            <person name="Shao Z."/>
        </authorList>
    </citation>
    <scope>NUCLEOTIDE SEQUENCE [LARGE SCALE GENOMIC DNA]</scope>
    <source>
        <strain evidence="2 3">22II1-22F38</strain>
    </source>
</reference>
<dbReference type="PATRIC" id="fig|1280948.3.peg.2279"/>
<dbReference type="STRING" id="1280948.HY36_17595"/>
<organism evidence="2 3">
    <name type="scientific">Hyphomonas atlantica</name>
    <dbReference type="NCBI Taxonomy" id="1280948"/>
    <lineage>
        <taxon>Bacteria</taxon>
        <taxon>Pseudomonadati</taxon>
        <taxon>Pseudomonadota</taxon>
        <taxon>Alphaproteobacteria</taxon>
        <taxon>Hyphomonadales</taxon>
        <taxon>Hyphomonadaceae</taxon>
        <taxon>Hyphomonas</taxon>
    </lineage>
</organism>
<proteinExistence type="predicted"/>
<comment type="caution">
    <text evidence="2">The sequence shown here is derived from an EMBL/GenBank/DDBJ whole genome shotgun (WGS) entry which is preliminary data.</text>
</comment>
<dbReference type="AlphaFoldDB" id="A0A059E053"/>
<evidence type="ECO:0000313" key="3">
    <source>
        <dbReference type="Proteomes" id="UP000024547"/>
    </source>
</evidence>
<feature type="transmembrane region" description="Helical" evidence="1">
    <location>
        <begin position="44"/>
        <end position="68"/>
    </location>
</feature>
<gene>
    <name evidence="2" type="ORF">HY36_17595</name>
</gene>
<keyword evidence="1" id="KW-0472">Membrane</keyword>
<sequence>MAIWLYGGPTIMTLVSIGWLTDMERKSNNGDWKGVLIGSIMLSWFIWALWFVVFALTWILVGVLVNAFRPI</sequence>
<keyword evidence="3" id="KW-1185">Reference proteome</keyword>
<accession>A0A059E053</accession>
<keyword evidence="1" id="KW-0812">Transmembrane</keyword>
<protein>
    <submittedName>
        <fullName evidence="2">Uncharacterized protein</fullName>
    </submittedName>
</protein>